<dbReference type="Proteomes" id="UP000007797">
    <property type="component" value="Unassembled WGS sequence"/>
</dbReference>
<reference evidence="3" key="1">
    <citation type="journal article" date="2011" name="Genome Res.">
        <title>Phylogeny-wide analysis of social amoeba genomes highlights ancient origins for complex intercellular communication.</title>
        <authorList>
            <person name="Heidel A.J."/>
            <person name="Lawal H.M."/>
            <person name="Felder M."/>
            <person name="Schilde C."/>
            <person name="Helps N.R."/>
            <person name="Tunggal B."/>
            <person name="Rivero F."/>
            <person name="John U."/>
            <person name="Schleicher M."/>
            <person name="Eichinger L."/>
            <person name="Platzer M."/>
            <person name="Noegel A.A."/>
            <person name="Schaap P."/>
            <person name="Gloeckner G."/>
        </authorList>
    </citation>
    <scope>NUCLEOTIDE SEQUENCE [LARGE SCALE GENOMIC DNA]</scope>
    <source>
        <strain evidence="3">SH3</strain>
    </source>
</reference>
<evidence type="ECO:0000256" key="1">
    <source>
        <dbReference type="SAM" id="Phobius"/>
    </source>
</evidence>
<dbReference type="PANTHER" id="PTHR46586">
    <property type="entry name" value="ANKYRIN REPEAT-CONTAINING PROTEIN"/>
    <property type="match status" value="1"/>
</dbReference>
<organism evidence="2 3">
    <name type="scientific">Cavenderia fasciculata</name>
    <name type="common">Slime mold</name>
    <name type="synonym">Dictyostelium fasciculatum</name>
    <dbReference type="NCBI Taxonomy" id="261658"/>
    <lineage>
        <taxon>Eukaryota</taxon>
        <taxon>Amoebozoa</taxon>
        <taxon>Evosea</taxon>
        <taxon>Eumycetozoa</taxon>
        <taxon>Dictyostelia</taxon>
        <taxon>Acytosteliales</taxon>
        <taxon>Cavenderiaceae</taxon>
        <taxon>Cavenderia</taxon>
    </lineage>
</organism>
<dbReference type="Gene3D" id="1.25.40.20">
    <property type="entry name" value="Ankyrin repeat-containing domain"/>
    <property type="match status" value="3"/>
</dbReference>
<dbReference type="Pfam" id="PF12796">
    <property type="entry name" value="Ank_2"/>
    <property type="match status" value="1"/>
</dbReference>
<dbReference type="InterPro" id="IPR036770">
    <property type="entry name" value="Ankyrin_rpt-contain_sf"/>
</dbReference>
<dbReference type="EMBL" id="GL883023">
    <property type="protein sequence ID" value="EGG16455.1"/>
    <property type="molecule type" value="Genomic_DNA"/>
</dbReference>
<sequence>MEERRRATIIDVLKSKVITTQIFKRDEDYYLSIERLKIEHDRDRVNNLDAQEILKRTIRYKGKEINNSVDVQENYDMIAKFAMPYDYIKHYLPSTMYPIKDWYDDVNEHFQVYHRTLAIDRYVQHPNATLDTLKKLIDWHPSFKPSNVSVEKAALHGHIEIIRYLDQLYNRRKYDMLSSYYTEVALENASQSGCLELVERILQSHNFYLSKQSRIKAINNAAQKGHFNIVRWLFPHDDRVQKEWKVETIDLACHSCNVELIQWLYQHGCRPSADAMDILSSRGCMEGIQYLHFECCQAKCTTYAMDWAAYSGYLSIVQFLDQHRTEGATTRAMDYAARNGHFETVKWLHFNRTEGCSVNAMDGAAERGHEDIFKFLHTHRTEGCSVNAMDGAAERGHEDIFKFLHTHRTEGCTKRAMYKASENGHIQIVQFIHLNRTEWYDIDIAMKQAATGNQLDILKFLHIIRNSNEYSHIMDSAVYSNNIDMLEWLHENYRGHAYDPQKMATRVGNLCVLQWFLGKYGLLEEYQVKSCLKAAACFGHMAIINWLVETHPHIKLEPIIERIFVKCVDRAAAEGNVDVIRWFYKNATSERTQVLAKEVLGNLLTKTMKYGRLQVLRWLINTDRLQDAMDQKKDNNNNNNIINDVFGNTNTNDLLPILDSNYLRDHPEIYALFMLALERIGIHGFKKSPYTFALLKMGQPTHDYSFLPDIMLYGPRDSFRRRLWLCFGTSSNRVIAILVIPAIVSLLQILYGCIVGPVDQSISYHHIFIFIVSFFFFAVIENNKTSNPLEALFK</sequence>
<dbReference type="RefSeq" id="XP_004354855.1">
    <property type="nucleotide sequence ID" value="XM_004354803.1"/>
</dbReference>
<feature type="transmembrane region" description="Helical" evidence="1">
    <location>
        <begin position="762"/>
        <end position="780"/>
    </location>
</feature>
<evidence type="ECO:0000313" key="3">
    <source>
        <dbReference type="Proteomes" id="UP000007797"/>
    </source>
</evidence>
<dbReference type="InterPro" id="IPR052050">
    <property type="entry name" value="SecEffector_AnkRepeat"/>
</dbReference>
<evidence type="ECO:0008006" key="4">
    <source>
        <dbReference type="Google" id="ProtNLM"/>
    </source>
</evidence>
<dbReference type="AlphaFoldDB" id="F4Q6E5"/>
<protein>
    <recommendedName>
        <fullName evidence="4">Ankyrin repeat-containing protein</fullName>
    </recommendedName>
</protein>
<dbReference type="OrthoDB" id="24201at2759"/>
<name>F4Q6E5_CACFS</name>
<dbReference type="SUPFAM" id="SSF48403">
    <property type="entry name" value="Ankyrin repeat"/>
    <property type="match status" value="2"/>
</dbReference>
<keyword evidence="3" id="KW-1185">Reference proteome</keyword>
<evidence type="ECO:0000313" key="2">
    <source>
        <dbReference type="EMBL" id="EGG16455.1"/>
    </source>
</evidence>
<keyword evidence="1" id="KW-0812">Transmembrane</keyword>
<dbReference type="KEGG" id="dfa:DFA_08993"/>
<accession>F4Q6E5</accession>
<keyword evidence="1" id="KW-1133">Transmembrane helix</keyword>
<proteinExistence type="predicted"/>
<dbReference type="Pfam" id="PF13637">
    <property type="entry name" value="Ank_4"/>
    <property type="match status" value="1"/>
</dbReference>
<gene>
    <name evidence="2" type="ORF">DFA_08993</name>
</gene>
<feature type="transmembrane region" description="Helical" evidence="1">
    <location>
        <begin position="734"/>
        <end position="755"/>
    </location>
</feature>
<dbReference type="PANTHER" id="PTHR46586:SF3">
    <property type="entry name" value="ANKYRIN REPEAT-CONTAINING PROTEIN"/>
    <property type="match status" value="1"/>
</dbReference>
<dbReference type="InterPro" id="IPR002110">
    <property type="entry name" value="Ankyrin_rpt"/>
</dbReference>
<dbReference type="GeneID" id="14868454"/>
<keyword evidence="1" id="KW-0472">Membrane</keyword>
<dbReference type="OMA" id="FKFLHTH"/>